<evidence type="ECO:0000313" key="3">
    <source>
        <dbReference type="Proteomes" id="UP000601435"/>
    </source>
</evidence>
<evidence type="ECO:0000313" key="2">
    <source>
        <dbReference type="EMBL" id="CAE7544065.1"/>
    </source>
</evidence>
<dbReference type="OrthoDB" id="422085at2759"/>
<comment type="caution">
    <text evidence="2">The sequence shown here is derived from an EMBL/GenBank/DDBJ whole genome shotgun (WGS) entry which is preliminary data.</text>
</comment>
<reference evidence="2" key="1">
    <citation type="submission" date="2021-02" db="EMBL/GenBank/DDBJ databases">
        <authorList>
            <person name="Dougan E. K."/>
            <person name="Rhodes N."/>
            <person name="Thang M."/>
            <person name="Chan C."/>
        </authorList>
    </citation>
    <scope>NUCLEOTIDE SEQUENCE</scope>
</reference>
<keyword evidence="3" id="KW-1185">Reference proteome</keyword>
<accession>A0A812TYZ2</accession>
<dbReference type="AlphaFoldDB" id="A0A812TYZ2"/>
<sequence length="689" mass="73448">MAASFRVAAPKLTGGVRAVKFAIVLLDQFAAILFRASLTCGKFAATQESNAVSEATMHTHTADSEHFHGSAAIQNALLARSSRTAVREHANISVGDLDESLDSVASAKLFGGIVDAYASVAASLTDAGMAVGEKVGNVAIVVGNRVIEPPRLTLDMDQNLADQVGRDVATLGTIAEDSAEIAVQQSINLAKTTLEHAQKTAEEGAKLATAVGNFIADRAVELAEEVKKFLDCLMTPANLCHMLIGNDCDCDAGSYVRLYSNRMEMRCIFQTQSEFRKGFGFDGSGAMTFGNQIEQASEAADQALMTRDEALKELQEEKEPIEAECETELTVAVVGVAQWSRGPEVTAIVEDNGDTTITLTGSVRASLDIIVTGQGSCSYTLTKGVLFSLQMVATLVGSGVLTGTIEMSHDAEFDISATVTAKKNGEATVEVSNGRITHKESVAMVASAEASLTLSFGPELVVWPMPGIPITFAPKINAEASAIGSIGYTPAVSVYTDFEIDGFGLPEWLKDLMNDDFLMQKIRDAMVRGGEALLEQQLRGSCWPSNPLDETIRKAVRKAARDAGDLLANLIPELGLKWDFQPISLLKPLKLFCKEVWSTPENLAEAPCAAELGCEAAGRDPPDESEVEVVPPEQVSSPAISQEENAPGCPSIIPKMGDRFIELGDFRIAESVDNGEDLLAISHKDLSHS</sequence>
<feature type="compositionally biased region" description="Low complexity" evidence="1">
    <location>
        <begin position="628"/>
        <end position="638"/>
    </location>
</feature>
<dbReference type="EMBL" id="CAJNJA010025486">
    <property type="protein sequence ID" value="CAE7544065.1"/>
    <property type="molecule type" value="Genomic_DNA"/>
</dbReference>
<gene>
    <name evidence="2" type="ORF">SNEC2469_LOCUS15661</name>
</gene>
<feature type="non-terminal residue" evidence="2">
    <location>
        <position position="689"/>
    </location>
</feature>
<proteinExistence type="predicted"/>
<dbReference type="Proteomes" id="UP000601435">
    <property type="component" value="Unassembled WGS sequence"/>
</dbReference>
<feature type="region of interest" description="Disordered" evidence="1">
    <location>
        <begin position="616"/>
        <end position="651"/>
    </location>
</feature>
<name>A0A812TYZ2_9DINO</name>
<protein>
    <submittedName>
        <fullName evidence="2">Uncharacterized protein</fullName>
    </submittedName>
</protein>
<evidence type="ECO:0000256" key="1">
    <source>
        <dbReference type="SAM" id="MobiDB-lite"/>
    </source>
</evidence>
<organism evidence="2 3">
    <name type="scientific">Symbiodinium necroappetens</name>
    <dbReference type="NCBI Taxonomy" id="1628268"/>
    <lineage>
        <taxon>Eukaryota</taxon>
        <taxon>Sar</taxon>
        <taxon>Alveolata</taxon>
        <taxon>Dinophyceae</taxon>
        <taxon>Suessiales</taxon>
        <taxon>Symbiodiniaceae</taxon>
        <taxon>Symbiodinium</taxon>
    </lineage>
</organism>